<evidence type="ECO:0000313" key="2">
    <source>
        <dbReference type="Proteomes" id="UP000593567"/>
    </source>
</evidence>
<accession>A0A7J7J806</accession>
<organism evidence="1 2">
    <name type="scientific">Bugula neritina</name>
    <name type="common">Brown bryozoan</name>
    <name type="synonym">Sertularia neritina</name>
    <dbReference type="NCBI Taxonomy" id="10212"/>
    <lineage>
        <taxon>Eukaryota</taxon>
        <taxon>Metazoa</taxon>
        <taxon>Spiralia</taxon>
        <taxon>Lophotrochozoa</taxon>
        <taxon>Bryozoa</taxon>
        <taxon>Gymnolaemata</taxon>
        <taxon>Cheilostomatida</taxon>
        <taxon>Flustrina</taxon>
        <taxon>Buguloidea</taxon>
        <taxon>Bugulidae</taxon>
        <taxon>Bugula</taxon>
    </lineage>
</organism>
<dbReference type="Proteomes" id="UP000593567">
    <property type="component" value="Unassembled WGS sequence"/>
</dbReference>
<dbReference type="AlphaFoldDB" id="A0A7J7J806"/>
<protein>
    <submittedName>
        <fullName evidence="1">Uncharacterized protein</fullName>
    </submittedName>
</protein>
<reference evidence="1" key="1">
    <citation type="submission" date="2020-06" db="EMBL/GenBank/DDBJ databases">
        <title>Draft genome of Bugula neritina, a colonial animal packing powerful symbionts and potential medicines.</title>
        <authorList>
            <person name="Rayko M."/>
        </authorList>
    </citation>
    <scope>NUCLEOTIDE SEQUENCE [LARGE SCALE GENOMIC DNA]</scope>
    <source>
        <strain evidence="1">Kwan_BN1</strain>
    </source>
</reference>
<proteinExistence type="predicted"/>
<sequence length="409" mass="45944">MAAAACGPSRQPAPICPPDVSDTLDVLQGVETIATRDYARGVDNDHINFVAMDTQSGNRVLLTLYYHKENHQLLGLSKSGKTLFIASRFSSNVSQLCSISLPFDNNRVSGTVQMDTPPHNIITLTNYAAFSSSPNFKLVVKLKLDGNLIFNRDDKVVAKIAKSAQMFAAEFYEPFSPVEKCLILVHLMRRQFFVNRYQDLNLTPKFGMMPIVYVPVIPKQWTVYPIHRDDLGKVIRDGAMYYIRVSNYCPESDTYYLDIINEIDKQVYNTVKVKYGVDGGKMSWVNNSLLCFVARGVAGGEALHVTDASGDLLAYKAGDQVYDNSHKLIAKIRDPVRTSSLYLEGQILSTCYAGQRFAYSQNIHKCVVVTRLFNNISKEMTAFALAWAIRNCFTIYKLQEAHIPRLEEA</sequence>
<comment type="caution">
    <text evidence="1">The sequence shown here is derived from an EMBL/GenBank/DDBJ whole genome shotgun (WGS) entry which is preliminary data.</text>
</comment>
<dbReference type="EMBL" id="VXIV02002908">
    <property type="protein sequence ID" value="KAF6022077.1"/>
    <property type="molecule type" value="Genomic_DNA"/>
</dbReference>
<gene>
    <name evidence="1" type="ORF">EB796_019626</name>
</gene>
<keyword evidence="2" id="KW-1185">Reference proteome</keyword>
<name>A0A7J7J806_BUGNE</name>
<evidence type="ECO:0000313" key="1">
    <source>
        <dbReference type="EMBL" id="KAF6022077.1"/>
    </source>
</evidence>